<dbReference type="CDD" id="cd09999">
    <property type="entry name" value="Arginase-like_1"/>
    <property type="match status" value="1"/>
</dbReference>
<protein>
    <submittedName>
        <fullName evidence="5">Arginase family protein</fullName>
    </submittedName>
</protein>
<dbReference type="EMBL" id="QTSU01000003">
    <property type="protein sequence ID" value="RDZ26817.1"/>
    <property type="molecule type" value="Genomic_DNA"/>
</dbReference>
<dbReference type="PANTHER" id="PTHR43782:SF3">
    <property type="entry name" value="ARGINASE"/>
    <property type="match status" value="1"/>
</dbReference>
<evidence type="ECO:0000256" key="4">
    <source>
        <dbReference type="PROSITE-ProRule" id="PRU00742"/>
    </source>
</evidence>
<evidence type="ECO:0000256" key="3">
    <source>
        <dbReference type="ARBA" id="ARBA00023211"/>
    </source>
</evidence>
<organism evidence="5 6">
    <name type="scientific">Lysobacter silvisoli</name>
    <dbReference type="NCBI Taxonomy" id="2293254"/>
    <lineage>
        <taxon>Bacteria</taxon>
        <taxon>Pseudomonadati</taxon>
        <taxon>Pseudomonadota</taxon>
        <taxon>Gammaproteobacteria</taxon>
        <taxon>Lysobacterales</taxon>
        <taxon>Lysobacteraceae</taxon>
        <taxon>Lysobacter</taxon>
    </lineage>
</organism>
<reference evidence="5 6" key="1">
    <citation type="submission" date="2018-08" db="EMBL/GenBank/DDBJ databases">
        <title>Lysobacter sp. zong2l5, whole genome shotgun sequence.</title>
        <authorList>
            <person name="Zhang X."/>
            <person name="Feng G."/>
            <person name="Zhu H."/>
        </authorList>
    </citation>
    <scope>NUCLEOTIDE SEQUENCE [LARGE SCALE GENOMIC DNA]</scope>
    <source>
        <strain evidence="6">zong2l5</strain>
    </source>
</reference>
<dbReference type="OrthoDB" id="7331788at2"/>
<dbReference type="GO" id="GO:0004053">
    <property type="term" value="F:arginase activity"/>
    <property type="evidence" value="ECO:0007669"/>
    <property type="project" value="TreeGrafter"/>
</dbReference>
<dbReference type="Pfam" id="PF00491">
    <property type="entry name" value="Arginase"/>
    <property type="match status" value="1"/>
</dbReference>
<dbReference type="PROSITE" id="PS51409">
    <property type="entry name" value="ARGINASE_2"/>
    <property type="match status" value="1"/>
</dbReference>
<dbReference type="GO" id="GO:0030145">
    <property type="term" value="F:manganese ion binding"/>
    <property type="evidence" value="ECO:0007669"/>
    <property type="project" value="TreeGrafter"/>
</dbReference>
<dbReference type="SUPFAM" id="SSF52768">
    <property type="entry name" value="Arginase/deacetylase"/>
    <property type="match status" value="1"/>
</dbReference>
<comment type="similarity">
    <text evidence="4">Belongs to the arginase family.</text>
</comment>
<keyword evidence="6" id="KW-1185">Reference proteome</keyword>
<evidence type="ECO:0000313" key="6">
    <source>
        <dbReference type="Proteomes" id="UP000264492"/>
    </source>
</evidence>
<keyword evidence="2" id="KW-0378">Hydrolase</keyword>
<keyword evidence="1" id="KW-0479">Metal-binding</keyword>
<sequence>MQIVAIDAPSNLGLRPPAPDVEPGARKAPAALRAAGLLARLGARDGGAVPAPPYSPQPDLAVGFRNGTALAAYSQTLSEHLQPLLHGREFVLVLGGDCSVLLGASLALKRRGRYGLAFVDAHDDYSYVRDRARYRGIVTAAGVDLGLATGHGPAVLTDIGGMSPYVREADVVQLGLSREPGDSDYAATETYDASGILTFDVDTVRRDARAAGLAARTRLEADATQGYWIHVDADVLDARAMPAVDSPNARGLSYAQLRAMLTPLLASPKAVGLDLTIYDPDLDPKGVYARRLVDAVTGAFADSGRYALPAAR</sequence>
<dbReference type="Gene3D" id="3.40.800.10">
    <property type="entry name" value="Ureohydrolase domain"/>
    <property type="match status" value="1"/>
</dbReference>
<proteinExistence type="inferred from homology"/>
<keyword evidence="3" id="KW-0464">Manganese</keyword>
<dbReference type="PANTHER" id="PTHR43782">
    <property type="entry name" value="ARGINASE"/>
    <property type="match status" value="1"/>
</dbReference>
<gene>
    <name evidence="5" type="ORF">DX914_15640</name>
</gene>
<comment type="caution">
    <text evidence="5">The sequence shown here is derived from an EMBL/GenBank/DDBJ whole genome shotgun (WGS) entry which is preliminary data.</text>
</comment>
<dbReference type="Proteomes" id="UP000264492">
    <property type="component" value="Unassembled WGS sequence"/>
</dbReference>
<evidence type="ECO:0000256" key="1">
    <source>
        <dbReference type="ARBA" id="ARBA00022723"/>
    </source>
</evidence>
<name>A0A371JZ05_9GAMM</name>
<evidence type="ECO:0000313" key="5">
    <source>
        <dbReference type="EMBL" id="RDZ26817.1"/>
    </source>
</evidence>
<dbReference type="InterPro" id="IPR006035">
    <property type="entry name" value="Ureohydrolase"/>
</dbReference>
<evidence type="ECO:0000256" key="2">
    <source>
        <dbReference type="ARBA" id="ARBA00022801"/>
    </source>
</evidence>
<accession>A0A371JZ05</accession>
<dbReference type="AlphaFoldDB" id="A0A371JZ05"/>
<dbReference type="GO" id="GO:0005737">
    <property type="term" value="C:cytoplasm"/>
    <property type="evidence" value="ECO:0007669"/>
    <property type="project" value="TreeGrafter"/>
</dbReference>
<dbReference type="InterPro" id="IPR023696">
    <property type="entry name" value="Ureohydrolase_dom_sf"/>
</dbReference>